<dbReference type="Pfam" id="PF19510">
    <property type="entry name" value="DUF6044"/>
    <property type="match status" value="1"/>
</dbReference>
<sequence>MPIVEKLHRWRINFPFLLTSSLFILYLLPFLLLRQNAHFPINDNLDWLTGWTTLAHSGKAFSLNGTIDQIMNGVPRSCLPSGLNVITWLYMLFHPFHAYLLNLILVHTAALAGMYLLLKNYIVPADTPWKSSIVWGTALCFAILPFYSVYGWSIAGQPLLAYAFYNAYYNRKMVFNSLIILIYALYSSLPLTGVFILAALTLIAVIDYGKTRQLKINFLIAIVLLAACYTVTEIGLIYNTFIAPGFLSSRVEIDRILLGQSKDLAGVRDLIADNFINGQYHAVSLHQFILAAAVPLGLTAGIIRRDKLSARLAALLIIILAISVFYGFRYWQIFMAFTAKINILNAFQIQRFHWFHPLLWNVVLAVALAIIVKLRYAGKPLLTLLLALQMAYLFGNNIEYNLWLKEKAGIETNVMANAWLYENITYGQFFSDKLFKQVDAYIGRPKQEYRIVSIGLYPAIPQYHGFYTLDGRLNIYPLEYKHQFRQVIAKELNKNPFWQNYFDHWGITCYVFPAELNYLQVRKGYQLKLKNLELDTRALKALGGEYIFSAAEIINYRANNLEFLTKITDEWSPWEIYLYKVL</sequence>
<dbReference type="RefSeq" id="WP_126308269.1">
    <property type="nucleotide sequence ID" value="NZ_AP018449.1"/>
</dbReference>
<accession>A0A348AJH3</accession>
<feature type="transmembrane region" description="Helical" evidence="1">
    <location>
        <begin position="354"/>
        <end position="374"/>
    </location>
</feature>
<evidence type="ECO:0000313" key="2">
    <source>
        <dbReference type="EMBL" id="BBB91221.1"/>
    </source>
</evidence>
<dbReference type="InterPro" id="IPR046107">
    <property type="entry name" value="DUF6044"/>
</dbReference>
<feature type="transmembrane region" description="Helical" evidence="1">
    <location>
        <begin position="381"/>
        <end position="398"/>
    </location>
</feature>
<reference evidence="2 3" key="1">
    <citation type="journal article" date="2018" name="Int. J. Syst. Evol. Microbiol.">
        <title>Methylomusa anaerophila gen. nov., sp. nov., an anaerobic methanol-utilizing bacterium isolated from a microbial fuel cell.</title>
        <authorList>
            <person name="Amano N."/>
            <person name="Yamamuro A."/>
            <person name="Miyahara M."/>
            <person name="Kouzuma A."/>
            <person name="Abe T."/>
            <person name="Watanabe K."/>
        </authorList>
    </citation>
    <scope>NUCLEOTIDE SEQUENCE [LARGE SCALE GENOMIC DNA]</scope>
    <source>
        <strain evidence="2 3">MMFC1</strain>
    </source>
</reference>
<keyword evidence="1" id="KW-0472">Membrane</keyword>
<evidence type="ECO:0000256" key="1">
    <source>
        <dbReference type="SAM" id="Phobius"/>
    </source>
</evidence>
<dbReference type="EMBL" id="AP018449">
    <property type="protein sequence ID" value="BBB91221.1"/>
    <property type="molecule type" value="Genomic_DNA"/>
</dbReference>
<dbReference type="KEGG" id="mana:MAMMFC1_01892"/>
<feature type="transmembrane region" description="Helical" evidence="1">
    <location>
        <begin position="218"/>
        <end position="238"/>
    </location>
</feature>
<dbReference type="Proteomes" id="UP000276437">
    <property type="component" value="Chromosome"/>
</dbReference>
<keyword evidence="1" id="KW-1133">Transmembrane helix</keyword>
<gene>
    <name evidence="2" type="ORF">MAMMFC1_01892</name>
</gene>
<feature type="transmembrane region" description="Helical" evidence="1">
    <location>
        <begin position="312"/>
        <end position="334"/>
    </location>
</feature>
<evidence type="ECO:0000313" key="3">
    <source>
        <dbReference type="Proteomes" id="UP000276437"/>
    </source>
</evidence>
<feature type="transmembrane region" description="Helical" evidence="1">
    <location>
        <begin position="12"/>
        <end position="33"/>
    </location>
</feature>
<protein>
    <recommendedName>
        <fullName evidence="4">Bacterial membrane protein YfhO</fullName>
    </recommendedName>
</protein>
<feature type="transmembrane region" description="Helical" evidence="1">
    <location>
        <begin position="96"/>
        <end position="118"/>
    </location>
</feature>
<keyword evidence="1" id="KW-0812">Transmembrane</keyword>
<keyword evidence="3" id="KW-1185">Reference proteome</keyword>
<organism evidence="2 3">
    <name type="scientific">Methylomusa anaerophila</name>
    <dbReference type="NCBI Taxonomy" id="1930071"/>
    <lineage>
        <taxon>Bacteria</taxon>
        <taxon>Bacillati</taxon>
        <taxon>Bacillota</taxon>
        <taxon>Negativicutes</taxon>
        <taxon>Selenomonadales</taxon>
        <taxon>Sporomusaceae</taxon>
        <taxon>Methylomusa</taxon>
    </lineage>
</organism>
<feature type="transmembrane region" description="Helical" evidence="1">
    <location>
        <begin position="133"/>
        <end position="153"/>
    </location>
</feature>
<name>A0A348AJH3_9FIRM</name>
<feature type="transmembrane region" description="Helical" evidence="1">
    <location>
        <begin position="173"/>
        <end position="206"/>
    </location>
</feature>
<proteinExistence type="predicted"/>
<dbReference type="AlphaFoldDB" id="A0A348AJH3"/>
<evidence type="ECO:0008006" key="4">
    <source>
        <dbReference type="Google" id="ProtNLM"/>
    </source>
</evidence>
<dbReference type="OrthoDB" id="2349131at2"/>
<feature type="transmembrane region" description="Helical" evidence="1">
    <location>
        <begin position="285"/>
        <end position="303"/>
    </location>
</feature>